<accession>A0ABY5ZL87</accession>
<name>A0ABY5ZL87_9BACT</name>
<organism evidence="1 2">
    <name type="scientific">Geoalkalibacter halelectricus</name>
    <dbReference type="NCBI Taxonomy" id="2847045"/>
    <lineage>
        <taxon>Bacteria</taxon>
        <taxon>Pseudomonadati</taxon>
        <taxon>Thermodesulfobacteriota</taxon>
        <taxon>Desulfuromonadia</taxon>
        <taxon>Desulfuromonadales</taxon>
        <taxon>Geoalkalibacteraceae</taxon>
        <taxon>Geoalkalibacter</taxon>
    </lineage>
</organism>
<sequence>MRKRVLVGAAATKTPLQDENWLDLEQLVEVEITSEDAAHPIENALLVGAAGGWKAGATGVQKIRLLFSEPQPLRRILLEFQEAERERNQEFVLRWSPDLEGGWREIVRQQFGFSPGGATREIEDYRVEISAARMLELEIDPDRGAGSAYASLQKFCLA</sequence>
<keyword evidence="2" id="KW-1185">Reference proteome</keyword>
<reference evidence="1" key="1">
    <citation type="journal article" date="2022" name="Environ. Microbiol.">
        <title>Geoalkalibacter halelectricus SAP #1 sp. nov. possessing extracellular electron transfer and mineral#reducing capabilities from a haloalkaline environment.</title>
        <authorList>
            <person name="Yadav S."/>
            <person name="Singh R."/>
            <person name="Sundharam S.S."/>
            <person name="Chaudhary S."/>
            <person name="Krishnamurthi S."/>
            <person name="Patil S.A."/>
        </authorList>
    </citation>
    <scope>NUCLEOTIDE SEQUENCE</scope>
    <source>
        <strain evidence="1">SAP-1</strain>
    </source>
</reference>
<dbReference type="RefSeq" id="WP_260748184.1">
    <property type="nucleotide sequence ID" value="NZ_CP092109.1"/>
</dbReference>
<evidence type="ECO:0008006" key="3">
    <source>
        <dbReference type="Google" id="ProtNLM"/>
    </source>
</evidence>
<evidence type="ECO:0000313" key="2">
    <source>
        <dbReference type="Proteomes" id="UP001060414"/>
    </source>
</evidence>
<proteinExistence type="predicted"/>
<dbReference type="EMBL" id="CP092109">
    <property type="protein sequence ID" value="UWZ79833.1"/>
    <property type="molecule type" value="Genomic_DNA"/>
</dbReference>
<gene>
    <name evidence="1" type="ORF">L9S41_00190</name>
</gene>
<evidence type="ECO:0000313" key="1">
    <source>
        <dbReference type="EMBL" id="UWZ79833.1"/>
    </source>
</evidence>
<dbReference type="Proteomes" id="UP001060414">
    <property type="component" value="Chromosome"/>
</dbReference>
<protein>
    <recommendedName>
        <fullName evidence="3">Carbohydrate-binding protein</fullName>
    </recommendedName>
</protein>